<evidence type="ECO:0000313" key="9">
    <source>
        <dbReference type="Proteomes" id="UP000306393"/>
    </source>
</evidence>
<dbReference type="Gene3D" id="3.40.50.1100">
    <property type="match status" value="2"/>
</dbReference>
<gene>
    <name evidence="8" type="ORF">EpCFBP13511_12365</name>
    <name evidence="7" type="ORF">IFT93_21605</name>
</gene>
<accession>A0A356YQS0</accession>
<proteinExistence type="predicted"/>
<evidence type="ECO:0000256" key="3">
    <source>
        <dbReference type="ARBA" id="ARBA00012681"/>
    </source>
</evidence>
<comment type="caution">
    <text evidence="8">The sequence shown here is derived from an EMBL/GenBank/DDBJ whole genome shotgun (WGS) entry which is preliminary data.</text>
</comment>
<evidence type="ECO:0000313" key="8">
    <source>
        <dbReference type="EMBL" id="TKJ90062.1"/>
    </source>
</evidence>
<evidence type="ECO:0000313" key="10">
    <source>
        <dbReference type="Proteomes" id="UP000661012"/>
    </source>
</evidence>
<evidence type="ECO:0000259" key="6">
    <source>
        <dbReference type="Pfam" id="PF00291"/>
    </source>
</evidence>
<comment type="cofactor">
    <cofactor evidence="1">
        <name>pyridoxal 5'-phosphate</name>
        <dbReference type="ChEBI" id="CHEBI:597326"/>
    </cofactor>
</comment>
<keyword evidence="10" id="KW-1185">Reference proteome</keyword>
<evidence type="ECO:0000256" key="2">
    <source>
        <dbReference type="ARBA" id="ARBA00004962"/>
    </source>
</evidence>
<dbReference type="OrthoDB" id="5176350at2"/>
<evidence type="ECO:0000256" key="1">
    <source>
        <dbReference type="ARBA" id="ARBA00001933"/>
    </source>
</evidence>
<dbReference type="AlphaFoldDB" id="A0A356YQS0"/>
<reference evidence="8 9" key="1">
    <citation type="journal article" date="2019" name="Sci. Rep.">
        <title>Differences in resource use lead to coexistence of seed-transmitted microbial populations.</title>
        <authorList>
            <person name="Torres-Cortes G."/>
            <person name="Garcia B.J."/>
            <person name="Compant S."/>
            <person name="Rezki S."/>
            <person name="Jones P."/>
            <person name="Preveaux A."/>
            <person name="Briand M."/>
            <person name="Roulet A."/>
            <person name="Bouchez O."/>
            <person name="Jacobson D."/>
            <person name="Barret M."/>
        </authorList>
    </citation>
    <scope>NUCLEOTIDE SEQUENCE [LARGE SCALE GENOMIC DNA]</scope>
    <source>
        <strain evidence="8 9">CFBP13511</strain>
    </source>
</reference>
<dbReference type="EC" id="2.5.1.47" evidence="3"/>
<dbReference type="SUPFAM" id="SSF53686">
    <property type="entry name" value="Tryptophan synthase beta subunit-like PLP-dependent enzymes"/>
    <property type="match status" value="1"/>
</dbReference>
<dbReference type="PANTHER" id="PTHR10314">
    <property type="entry name" value="CYSTATHIONINE BETA-SYNTHASE"/>
    <property type="match status" value="1"/>
</dbReference>
<reference evidence="7 10" key="2">
    <citation type="journal article" date="2020" name="FEMS Microbiol. Ecol.">
        <title>Temporal dynamics of bacterial communities during seed development and maturation.</title>
        <authorList>
            <person name="Chesneau G."/>
            <person name="Torres-Cortes G."/>
            <person name="Briand M."/>
            <person name="Darrasse A."/>
            <person name="Preveaux A."/>
            <person name="Marais C."/>
            <person name="Jacques M.A."/>
            <person name="Shade A."/>
            <person name="Barret M."/>
        </authorList>
    </citation>
    <scope>NUCLEOTIDE SEQUENCE [LARGE SCALE GENOMIC DNA]</scope>
    <source>
        <strain evidence="7 10">CFBP13732</strain>
    </source>
</reference>
<dbReference type="STRING" id="1219360.GCA_001571305_00220"/>
<dbReference type="RefSeq" id="WP_062742717.1">
    <property type="nucleotide sequence ID" value="NZ_CP022725.1"/>
</dbReference>
<evidence type="ECO:0000256" key="4">
    <source>
        <dbReference type="ARBA" id="ARBA00022898"/>
    </source>
</evidence>
<keyword evidence="4" id="KW-0663">Pyridoxal phosphate</keyword>
<dbReference type="Proteomes" id="UP000306393">
    <property type="component" value="Unassembled WGS sequence"/>
</dbReference>
<feature type="domain" description="Tryptophan synthase beta chain-like PALP" evidence="6">
    <location>
        <begin position="32"/>
        <end position="319"/>
    </location>
</feature>
<organism evidence="8 9">
    <name type="scientific">Erwinia persicina</name>
    <dbReference type="NCBI Taxonomy" id="55211"/>
    <lineage>
        <taxon>Bacteria</taxon>
        <taxon>Pseudomonadati</taxon>
        <taxon>Pseudomonadota</taxon>
        <taxon>Gammaproteobacteria</taxon>
        <taxon>Enterobacterales</taxon>
        <taxon>Erwiniaceae</taxon>
        <taxon>Erwinia</taxon>
    </lineage>
</organism>
<dbReference type="Pfam" id="PF00291">
    <property type="entry name" value="PALP"/>
    <property type="match status" value="1"/>
</dbReference>
<evidence type="ECO:0000256" key="5">
    <source>
        <dbReference type="ARBA" id="ARBA00047931"/>
    </source>
</evidence>
<dbReference type="GeneID" id="67476179"/>
<dbReference type="EMBL" id="JACYNN010000029">
    <property type="protein sequence ID" value="MBD8108969.1"/>
    <property type="molecule type" value="Genomic_DNA"/>
</dbReference>
<dbReference type="KEGG" id="epe:CI789_04605"/>
<evidence type="ECO:0000313" key="7">
    <source>
        <dbReference type="EMBL" id="MBD8108969.1"/>
    </source>
</evidence>
<protein>
    <recommendedName>
        <fullName evidence="3">cysteine synthase</fullName>
        <ecNumber evidence="3">2.5.1.47</ecNumber>
    </recommendedName>
</protein>
<sequence>MNFELFNPQHAAPDTDKAFTLFPVLKKFYASLGKTPLIPVPGPQGQATILAKYEFTNPFGSVKDRTAFGLFCDAINQHDFSRGELKLLDSSGGNMAKALAKLGNMCGITVQVVIPDSSSEQLIATLKADNALVTLVDKSQFLLGVIARSQQIARDDPSWTLLSQQLNLVNTAVHQYQTGAEILHQLNGTRADGWVSAVGTGGTITGVYAALRRHNPEIIAWGTTPAELPYGTLNAPNGDAKFAGAGGLGFGFRQPFISQMMPKNLPFNEVSYREALAAMYEFWHLTGVKIGASSAANWKTAWKLAATLAKGQQVITLFADAGSDVEREKGEVWFKQSEIVVA</sequence>
<comment type="pathway">
    <text evidence="2">Amino-acid biosynthesis; L-cysteine biosynthesis; L-cysteine from L-serine: step 2/2.</text>
</comment>
<name>A0A356YQS0_9GAMM</name>
<dbReference type="GO" id="GO:0004124">
    <property type="term" value="F:cysteine synthase activity"/>
    <property type="evidence" value="ECO:0007669"/>
    <property type="project" value="UniProtKB-EC"/>
</dbReference>
<dbReference type="Proteomes" id="UP000661012">
    <property type="component" value="Unassembled WGS sequence"/>
</dbReference>
<comment type="catalytic activity">
    <reaction evidence="5">
        <text>O-acetyl-L-serine + hydrogen sulfide = L-cysteine + acetate</text>
        <dbReference type="Rhea" id="RHEA:14829"/>
        <dbReference type="ChEBI" id="CHEBI:29919"/>
        <dbReference type="ChEBI" id="CHEBI:30089"/>
        <dbReference type="ChEBI" id="CHEBI:35235"/>
        <dbReference type="ChEBI" id="CHEBI:58340"/>
        <dbReference type="EC" id="2.5.1.47"/>
    </reaction>
</comment>
<dbReference type="InterPro" id="IPR036052">
    <property type="entry name" value="TrpB-like_PALP_sf"/>
</dbReference>
<dbReference type="EMBL" id="QGAC01000010">
    <property type="protein sequence ID" value="TKJ90062.1"/>
    <property type="molecule type" value="Genomic_DNA"/>
</dbReference>
<dbReference type="InterPro" id="IPR001926">
    <property type="entry name" value="TrpB-like_PALP"/>
</dbReference>
<dbReference type="InterPro" id="IPR050214">
    <property type="entry name" value="Cys_Synth/Cystath_Beta-Synth"/>
</dbReference>